<dbReference type="InterPro" id="IPR015943">
    <property type="entry name" value="WD40/YVTN_repeat-like_dom_sf"/>
</dbReference>
<keyword evidence="12" id="KW-0808">Transferase</keyword>
<evidence type="ECO:0000256" key="5">
    <source>
        <dbReference type="ARBA" id="ARBA00023125"/>
    </source>
</evidence>
<evidence type="ECO:0000256" key="4">
    <source>
        <dbReference type="ARBA" id="ARBA00023015"/>
    </source>
</evidence>
<dbReference type="Pfam" id="PF07495">
    <property type="entry name" value="Y_Y_Y"/>
    <property type="match status" value="1"/>
</dbReference>
<evidence type="ECO:0000313" key="12">
    <source>
        <dbReference type="EMBL" id="SDL20006.1"/>
    </source>
</evidence>
<evidence type="ECO:0000256" key="2">
    <source>
        <dbReference type="ARBA" id="ARBA00012438"/>
    </source>
</evidence>
<dbReference type="SUPFAM" id="SSF55874">
    <property type="entry name" value="ATPase domain of HSP90 chaperone/DNA topoisomerase II/histidine kinase"/>
    <property type="match status" value="1"/>
</dbReference>
<dbReference type="GO" id="GO:0043565">
    <property type="term" value="F:sequence-specific DNA binding"/>
    <property type="evidence" value="ECO:0007669"/>
    <property type="project" value="InterPro"/>
</dbReference>
<dbReference type="SUPFAM" id="SSF46689">
    <property type="entry name" value="Homeodomain-like"/>
    <property type="match status" value="1"/>
</dbReference>
<name>A0A1G9I4L7_9BACT</name>
<dbReference type="SUPFAM" id="SSF52172">
    <property type="entry name" value="CheY-like"/>
    <property type="match status" value="1"/>
</dbReference>
<keyword evidence="8" id="KW-0812">Transmembrane</keyword>
<dbReference type="Pfam" id="PF00072">
    <property type="entry name" value="Response_reg"/>
    <property type="match status" value="1"/>
</dbReference>
<keyword evidence="12" id="KW-0418">Kinase</keyword>
<dbReference type="InterPro" id="IPR018060">
    <property type="entry name" value="HTH_AraC"/>
</dbReference>
<dbReference type="GO" id="GO:0003700">
    <property type="term" value="F:DNA-binding transcription factor activity"/>
    <property type="evidence" value="ECO:0007669"/>
    <property type="project" value="InterPro"/>
</dbReference>
<dbReference type="GO" id="GO:0000155">
    <property type="term" value="F:phosphorelay sensor kinase activity"/>
    <property type="evidence" value="ECO:0007669"/>
    <property type="project" value="InterPro"/>
</dbReference>
<feature type="transmembrane region" description="Helical" evidence="8">
    <location>
        <begin position="806"/>
        <end position="828"/>
    </location>
</feature>
<feature type="domain" description="HTH araC/xylS-type" evidence="9">
    <location>
        <begin position="1251"/>
        <end position="1350"/>
    </location>
</feature>
<dbReference type="Gene3D" id="1.10.10.60">
    <property type="entry name" value="Homeodomain-like"/>
    <property type="match status" value="1"/>
</dbReference>
<gene>
    <name evidence="12" type="ORF">SAMN04488090_0329</name>
</gene>
<protein>
    <recommendedName>
        <fullName evidence="2">histidine kinase</fullName>
        <ecNumber evidence="2">2.7.13.3</ecNumber>
    </recommendedName>
</protein>
<dbReference type="Gene3D" id="1.10.287.130">
    <property type="match status" value="1"/>
</dbReference>
<dbReference type="PANTHER" id="PTHR43547">
    <property type="entry name" value="TWO-COMPONENT HISTIDINE KINASE"/>
    <property type="match status" value="1"/>
</dbReference>
<evidence type="ECO:0000256" key="8">
    <source>
        <dbReference type="SAM" id="Phobius"/>
    </source>
</evidence>
<dbReference type="InterPro" id="IPR003661">
    <property type="entry name" value="HisK_dim/P_dom"/>
</dbReference>
<keyword evidence="3 7" id="KW-0597">Phosphoprotein</keyword>
<comment type="catalytic activity">
    <reaction evidence="1">
        <text>ATP + protein L-histidine = ADP + protein N-phospho-L-histidine.</text>
        <dbReference type="EC" id="2.7.13.3"/>
    </reaction>
</comment>
<evidence type="ECO:0000259" key="11">
    <source>
        <dbReference type="PROSITE" id="PS50110"/>
    </source>
</evidence>
<evidence type="ECO:0000256" key="7">
    <source>
        <dbReference type="PROSITE-ProRule" id="PRU00169"/>
    </source>
</evidence>
<dbReference type="CDD" id="cd00082">
    <property type="entry name" value="HisKA"/>
    <property type="match status" value="1"/>
</dbReference>
<dbReference type="SMART" id="SM00448">
    <property type="entry name" value="REC"/>
    <property type="match status" value="1"/>
</dbReference>
<dbReference type="InterPro" id="IPR036890">
    <property type="entry name" value="HATPase_C_sf"/>
</dbReference>
<dbReference type="Gene3D" id="3.40.50.2300">
    <property type="match status" value="1"/>
</dbReference>
<reference evidence="12 13" key="1">
    <citation type="submission" date="2016-10" db="EMBL/GenBank/DDBJ databases">
        <authorList>
            <person name="de Groot N.N."/>
        </authorList>
    </citation>
    <scope>NUCLEOTIDE SEQUENCE [LARGE SCALE GENOMIC DNA]</scope>
    <source>
        <strain evidence="12 13">DSM 21668</strain>
    </source>
</reference>
<feature type="domain" description="Response regulatory" evidence="11">
    <location>
        <begin position="1104"/>
        <end position="1219"/>
    </location>
</feature>
<dbReference type="PRINTS" id="PR00344">
    <property type="entry name" value="BCTRLSENSOR"/>
</dbReference>
<dbReference type="Gene3D" id="3.30.565.10">
    <property type="entry name" value="Histidine kinase-like ATPase, C-terminal domain"/>
    <property type="match status" value="1"/>
</dbReference>
<dbReference type="InterPro" id="IPR003594">
    <property type="entry name" value="HATPase_dom"/>
</dbReference>
<keyword evidence="5" id="KW-0238">DNA-binding</keyword>
<dbReference type="SMART" id="SM00388">
    <property type="entry name" value="HisKA"/>
    <property type="match status" value="1"/>
</dbReference>
<feature type="domain" description="Histidine kinase" evidence="10">
    <location>
        <begin position="849"/>
        <end position="1070"/>
    </location>
</feature>
<dbReference type="PROSITE" id="PS00041">
    <property type="entry name" value="HTH_ARAC_FAMILY_1"/>
    <property type="match status" value="1"/>
</dbReference>
<dbReference type="InterPro" id="IPR009057">
    <property type="entry name" value="Homeodomain-like_sf"/>
</dbReference>
<dbReference type="PROSITE" id="PS50109">
    <property type="entry name" value="HIS_KIN"/>
    <property type="match status" value="1"/>
</dbReference>
<dbReference type="PROSITE" id="PS50110">
    <property type="entry name" value="RESPONSE_REGULATORY"/>
    <property type="match status" value="1"/>
</dbReference>
<dbReference type="Pfam" id="PF02518">
    <property type="entry name" value="HATPase_c"/>
    <property type="match status" value="1"/>
</dbReference>
<keyword evidence="4" id="KW-0805">Transcription regulation</keyword>
<evidence type="ECO:0000259" key="9">
    <source>
        <dbReference type="PROSITE" id="PS01124"/>
    </source>
</evidence>
<dbReference type="Proteomes" id="UP000198901">
    <property type="component" value="Unassembled WGS sequence"/>
</dbReference>
<dbReference type="EMBL" id="FNGS01000001">
    <property type="protein sequence ID" value="SDL20006.1"/>
    <property type="molecule type" value="Genomic_DNA"/>
</dbReference>
<keyword evidence="6" id="KW-0804">Transcription</keyword>
<dbReference type="Pfam" id="PF00512">
    <property type="entry name" value="HisKA"/>
    <property type="match status" value="1"/>
</dbReference>
<feature type="modified residue" description="4-aspartylphosphate" evidence="7">
    <location>
        <position position="1152"/>
    </location>
</feature>
<dbReference type="InterPro" id="IPR005467">
    <property type="entry name" value="His_kinase_dom"/>
</dbReference>
<dbReference type="Gene3D" id="2.130.10.10">
    <property type="entry name" value="YVTN repeat-like/Quinoprotein amine dehydrogenase"/>
    <property type="match status" value="2"/>
</dbReference>
<proteinExistence type="predicted"/>
<dbReference type="InterPro" id="IPR011006">
    <property type="entry name" value="CheY-like_superfamily"/>
</dbReference>
<dbReference type="InterPro" id="IPR013783">
    <property type="entry name" value="Ig-like_fold"/>
</dbReference>
<dbReference type="SUPFAM" id="SSF63829">
    <property type="entry name" value="Calcium-dependent phosphotriesterase"/>
    <property type="match status" value="4"/>
</dbReference>
<dbReference type="InterPro" id="IPR011123">
    <property type="entry name" value="Y_Y_Y"/>
</dbReference>
<dbReference type="STRING" id="563176.SAMN04488090_0329"/>
<dbReference type="Pfam" id="PF12833">
    <property type="entry name" value="HTH_18"/>
    <property type="match status" value="1"/>
</dbReference>
<dbReference type="InterPro" id="IPR018062">
    <property type="entry name" value="HTH_AraC-typ_CS"/>
</dbReference>
<dbReference type="OrthoDB" id="905544at2"/>
<dbReference type="SMART" id="SM00342">
    <property type="entry name" value="HTH_ARAC"/>
    <property type="match status" value="1"/>
</dbReference>
<keyword evidence="13" id="KW-1185">Reference proteome</keyword>
<dbReference type="InterPro" id="IPR001789">
    <property type="entry name" value="Sig_transdc_resp-reg_receiver"/>
</dbReference>
<dbReference type="PROSITE" id="PS01124">
    <property type="entry name" value="HTH_ARAC_FAMILY_2"/>
    <property type="match status" value="1"/>
</dbReference>
<evidence type="ECO:0000256" key="3">
    <source>
        <dbReference type="ARBA" id="ARBA00022553"/>
    </source>
</evidence>
<dbReference type="SUPFAM" id="SSF47384">
    <property type="entry name" value="Homodimeric domain of signal transducing histidine kinase"/>
    <property type="match status" value="1"/>
</dbReference>
<evidence type="ECO:0000313" key="13">
    <source>
        <dbReference type="Proteomes" id="UP000198901"/>
    </source>
</evidence>
<dbReference type="CDD" id="cd17574">
    <property type="entry name" value="REC_OmpR"/>
    <property type="match status" value="1"/>
</dbReference>
<keyword evidence="8" id="KW-0472">Membrane</keyword>
<dbReference type="FunFam" id="2.60.40.10:FF:000791">
    <property type="entry name" value="Two-component system sensor histidine kinase/response regulator"/>
    <property type="match status" value="1"/>
</dbReference>
<organism evidence="12 13">
    <name type="scientific">Siphonobacter aquaeclarae</name>
    <dbReference type="NCBI Taxonomy" id="563176"/>
    <lineage>
        <taxon>Bacteria</taxon>
        <taxon>Pseudomonadati</taxon>
        <taxon>Bacteroidota</taxon>
        <taxon>Cytophagia</taxon>
        <taxon>Cytophagales</taxon>
        <taxon>Cytophagaceae</taxon>
        <taxon>Siphonobacter</taxon>
    </lineage>
</organism>
<evidence type="ECO:0000256" key="6">
    <source>
        <dbReference type="ARBA" id="ARBA00023163"/>
    </source>
</evidence>
<accession>A0A1G9I4L7</accession>
<dbReference type="Gene3D" id="2.60.40.10">
    <property type="entry name" value="Immunoglobulins"/>
    <property type="match status" value="1"/>
</dbReference>
<dbReference type="InterPro" id="IPR004358">
    <property type="entry name" value="Sig_transdc_His_kin-like_C"/>
</dbReference>
<evidence type="ECO:0000256" key="1">
    <source>
        <dbReference type="ARBA" id="ARBA00000085"/>
    </source>
</evidence>
<evidence type="ECO:0000259" key="10">
    <source>
        <dbReference type="PROSITE" id="PS50109"/>
    </source>
</evidence>
<dbReference type="SMART" id="SM00387">
    <property type="entry name" value="HATPase_c"/>
    <property type="match status" value="1"/>
</dbReference>
<dbReference type="PANTHER" id="PTHR43547:SF2">
    <property type="entry name" value="HYBRID SIGNAL TRANSDUCTION HISTIDINE KINASE C"/>
    <property type="match status" value="1"/>
</dbReference>
<sequence>MNNKRHVPRLSRFLCSNSDNPASVCVRFFPRVACFSILLFSLFSARVTTAQVFLNYLDYDNAPVSTSMGIAQDHEGFMWFATINGLYRYDTRTFRLYAPKAADVHSIGSSYINDVRCDSHGTIWAATSGGLSRYDRETDSFTTFRHDEADPHTLSSNNILAIEEDRERKGYWVGSSRGLDYVQFRGGKAIVRRLQVSHLGFWAGSIHCVAETADGTIWAGTYDGLLSVNRDGKNMRLFRMQSGPDYPSRNEFNAIYADQKGSIWLGSNRAGLIRFDITGGTFHTVQEFGPERNELPNVSKILPDKNGKFWVATWSGLARFDPVSHQSVWYTHREENPLSLSDNLLYSLCQDHQGGIWTGNYYTGISYLYPNQSAMNASKPFGAFKAIQLGKTPEGNIWAVNERRNTLSVYNVRTKAITDYPLHLPYPFTYNAFHLDDGQQLWCGGMSVLTCCNLRTGERKDYPIAGKLKRQGGIKAILCDSRGRMWIADPLRLMVFDPKTGQFHNPGGMLSGSKGSISNIYYATEDSRGNIWLGGREEVLLLKSGATTMERIPVDRRNEPGLPVLLLSVCEDAAGRMWFAFGQHGLQVYNPAQKRLERDSAVPEMAEGLQSDPRGYLWISNSSRLIRYHPEKKTKQLVDYRDGLPLHGILRPGTCLKDNDNRLYWATTKGVFSHLPVSRTSWKNASSLIFTSLKLFNTEVLAGDSTQLLDKAIGEKQELTFRHDQNSFTLSFALLSYFRSDRNQYAYKLDGFGTQWSYTDNPSVTFTHLPPGTYTLLVNAADGEGLWNKTPRRLQIRILPPWWQTWYAYVLYFASFFGLLFWAIRFFWMRKTLQKDRELFLAKLDFFTNISHEIRTHLTLIAAPLEKASAADDLPVEVQTYIGYARTNSDTLMSLVNELLDFRKIQSGNLALEVRRQDLAGLIRLVLPAFEYKAIERGITTHVTLGEGPLFLWYDSAQLQKVLYNLLSNAYKYTRTGGNVWITVSETSGEVRIAVKDDGKGILPEHLRHLFTNFYQVRDNGSANTGYGIGLALAYEIAIRHRGDLTVTSVPAKPDQSGETCFTLILRKGSAHFLPGELREPLAGQKAASAGAEPQPERREGEHTILLIEDNADLRAFEREALRQRFTILEAGNGAEGLALAKVHVPDLIICDIMLPGMDGLSVCRTLKAELETNHIPVILLSARGAAAQVREGLEAGADDYLVKPFDLLALELKIDNLIHVREMLKLRYSRSLLLEPDEIVVDDKDGRFIEQLKELVMKHLPEPDFGVNEMALEVGTSVSVLYRKLRALTGMTVNDFMKNLRMKRAMQLLESGAYHINEVSLMVGYESTRHFSREFKKAFGKTPNEVRKKESPGRS</sequence>
<dbReference type="EC" id="2.7.13.3" evidence="2"/>
<keyword evidence="8" id="KW-1133">Transmembrane helix</keyword>
<dbReference type="InterPro" id="IPR036097">
    <property type="entry name" value="HisK_dim/P_sf"/>
</dbReference>